<accession>A0AAW3P7A1</accession>
<name>A0AAW3P7A1_9BURK</name>
<dbReference type="Proteomes" id="UP000063236">
    <property type="component" value="Unassembled WGS sequence"/>
</dbReference>
<feature type="transmembrane region" description="Helical" evidence="2">
    <location>
        <begin position="306"/>
        <end position="324"/>
    </location>
</feature>
<dbReference type="RefSeq" id="WP_060189644.1">
    <property type="nucleotide sequence ID" value="NZ_LPJS01000013.1"/>
</dbReference>
<proteinExistence type="predicted"/>
<gene>
    <name evidence="3" type="ORF">WL88_28310</name>
</gene>
<feature type="transmembrane region" description="Helical" evidence="2">
    <location>
        <begin position="274"/>
        <end position="294"/>
    </location>
</feature>
<keyword evidence="2" id="KW-1133">Transmembrane helix</keyword>
<dbReference type="AlphaFoldDB" id="A0AAW3P7A1"/>
<feature type="transmembrane region" description="Helical" evidence="2">
    <location>
        <begin position="450"/>
        <end position="468"/>
    </location>
</feature>
<comment type="caution">
    <text evidence="3">The sequence shown here is derived from an EMBL/GenBank/DDBJ whole genome shotgun (WGS) entry which is preliminary data.</text>
</comment>
<feature type="transmembrane region" description="Helical" evidence="2">
    <location>
        <begin position="84"/>
        <end position="103"/>
    </location>
</feature>
<reference evidence="3 4" key="1">
    <citation type="submission" date="2015-11" db="EMBL/GenBank/DDBJ databases">
        <title>Expanding the genomic diversity of Burkholderia species for the development of highly accurate diagnostics.</title>
        <authorList>
            <person name="Sahl J."/>
            <person name="Keim P."/>
            <person name="Wagner D."/>
        </authorList>
    </citation>
    <scope>NUCLEOTIDE SEQUENCE [LARGE SCALE GENOMIC DNA]</scope>
    <source>
        <strain evidence="3 4">MSMB378WGS</strain>
    </source>
</reference>
<evidence type="ECO:0000313" key="4">
    <source>
        <dbReference type="Proteomes" id="UP000063236"/>
    </source>
</evidence>
<protein>
    <recommendedName>
        <fullName evidence="5">Transmembrane protein</fullName>
    </recommendedName>
</protein>
<keyword evidence="2" id="KW-0812">Transmembrane</keyword>
<evidence type="ECO:0000256" key="1">
    <source>
        <dbReference type="SAM" id="MobiDB-lite"/>
    </source>
</evidence>
<feature type="transmembrane region" description="Helical" evidence="2">
    <location>
        <begin position="200"/>
        <end position="222"/>
    </location>
</feature>
<organism evidence="3 4">
    <name type="scientific">Burkholderia diffusa</name>
    <dbReference type="NCBI Taxonomy" id="488732"/>
    <lineage>
        <taxon>Bacteria</taxon>
        <taxon>Pseudomonadati</taxon>
        <taxon>Pseudomonadota</taxon>
        <taxon>Betaproteobacteria</taxon>
        <taxon>Burkholderiales</taxon>
        <taxon>Burkholderiaceae</taxon>
        <taxon>Burkholderia</taxon>
        <taxon>Burkholderia cepacia complex</taxon>
    </lineage>
</organism>
<evidence type="ECO:0000313" key="3">
    <source>
        <dbReference type="EMBL" id="KWF45459.1"/>
    </source>
</evidence>
<sequence>MNRTEKSPCSVIALALSLAVLFLIAHPYTGIRHDAILYTAQALYNAHPEHFSHDLFFEFGSQDHWTIYGRIFAKLISAFGLRTSNLACLIAVQALWWTGMWRLAKKLLPAPWHWLALFCVACMPSDYGAGLVFSYDEGFLTARLPAEALGLWAIGSMLGGRHRIAIALTVVATAIHPLIGGASLVFVVLGRMPSVKWWRLLPIALVIFAVAEMPPFKVLHLYPFDPEWRSIARYNVPFLFPTLWSLTEWSKVCWAIALPAALCAHQAQDHRSLWSNLTLIGVAGIALTTIADLAGQDALWIQIQPWRTLWLLTLMQWPAAILLVRRERHARPTLIWLLAICWLLLDVGGGFIALAVAAALHAAARRQGPAAPGARLADLAPAHRHTWIGTTLAAAAIWVIYQCAYQVGRVAYPTGSVMFDIPWLETLIHTHLAVTLVAVLAMLNLSRKRIAAIGLPVILATLATYGIVNIDQRSEAARIMEADADCADLAPFKGTVARGNIVYWDGPADEVVYPWLMMKTSSYYSSTQAAGLIFHRQTTFEAVRRVELIKQDPHAARPGGGYDANRKSTVFVSRYEYVSLSRAGIQHICADPVLDFIVSHRHYPELATGDVWSPEPENTVWLYDCRSIRTTVATQDASSARMQPLGRTNAIPARSPVRSGASPPRHAQVRDV</sequence>
<feature type="region of interest" description="Disordered" evidence="1">
    <location>
        <begin position="635"/>
        <end position="672"/>
    </location>
</feature>
<dbReference type="EMBL" id="LPJV01000061">
    <property type="protein sequence ID" value="KWF45459.1"/>
    <property type="molecule type" value="Genomic_DNA"/>
</dbReference>
<evidence type="ECO:0000256" key="2">
    <source>
        <dbReference type="SAM" id="Phobius"/>
    </source>
</evidence>
<evidence type="ECO:0008006" key="5">
    <source>
        <dbReference type="Google" id="ProtNLM"/>
    </source>
</evidence>
<feature type="transmembrane region" description="Helical" evidence="2">
    <location>
        <begin position="164"/>
        <end position="188"/>
    </location>
</feature>
<feature type="transmembrane region" description="Helical" evidence="2">
    <location>
        <begin position="426"/>
        <end position="443"/>
    </location>
</feature>
<keyword evidence="2" id="KW-0472">Membrane</keyword>
<feature type="transmembrane region" description="Helical" evidence="2">
    <location>
        <begin position="336"/>
        <end position="360"/>
    </location>
</feature>
<feature type="transmembrane region" description="Helical" evidence="2">
    <location>
        <begin position="115"/>
        <end position="135"/>
    </location>
</feature>